<dbReference type="PANTHER" id="PTHR22855">
    <property type="entry name" value="ACETYL, PROPIONYL, PYRUVATE, AND GLUTACONYL CARBOXYLASE-RELATED"/>
    <property type="match status" value="1"/>
</dbReference>
<evidence type="ECO:0000313" key="4">
    <source>
        <dbReference type="Proteomes" id="UP000704467"/>
    </source>
</evidence>
<protein>
    <submittedName>
        <fullName evidence="3">Methylcrotonoyl-CoA carboxylase</fullName>
    </submittedName>
</protein>
<name>A0ABX1DKD3_9HYPH</name>
<evidence type="ECO:0000313" key="3">
    <source>
        <dbReference type="EMBL" id="NKC03420.1"/>
    </source>
</evidence>
<feature type="domain" description="CoA carboxyltransferase N-terminal" evidence="1">
    <location>
        <begin position="23"/>
        <end position="278"/>
    </location>
</feature>
<dbReference type="Gene3D" id="3.90.226.10">
    <property type="entry name" value="2-enoyl-CoA Hydratase, Chain A, domain 1"/>
    <property type="match status" value="2"/>
</dbReference>
<dbReference type="InterPro" id="IPR011763">
    <property type="entry name" value="COA_CT_C"/>
</dbReference>
<organism evidence="3 4">
    <name type="scientific">Brucella haematophila</name>
    <dbReference type="NCBI Taxonomy" id="419474"/>
    <lineage>
        <taxon>Bacteria</taxon>
        <taxon>Pseudomonadati</taxon>
        <taxon>Pseudomonadota</taxon>
        <taxon>Alphaproteobacteria</taxon>
        <taxon>Hyphomicrobiales</taxon>
        <taxon>Brucellaceae</taxon>
        <taxon>Brucella/Ochrobactrum group</taxon>
        <taxon>Brucella</taxon>
    </lineage>
</organism>
<sequence length="535" mass="57014">MPVLKSEISTRGATYQANRKAMLEAIDIVAAASRLAIDGGGEKARERHVSRGKLLPRDRVAQLLDPGSPFLEVGLTAGHGMYGGAAPSGGIITGIGRVSGRECMIVCNDATVKGGTYYPVTVKKHLRAQEIAGENRLPCIYLVDSGGANLPNQDEVFPDRDHFGRIFYNQAQMSAAGIPQVAVVMGSCTAGGAYVPAMSDETVIVRNQGTIFLAGPPLVKAATGEVVTAEDLGGGDVHTRLSGVADHLANDDAHALQIARAIAANLNSEKRSFIPKGDGAAPLYDPDELLGVVSADTRIPYDVREVIARLVDGSDFDEFKARYGTTLVCGFASIYGMPVGIIANNGVLFSEAATKGAHFIELCCQRNIPLIFLQNITGFMVGRKYEAEGIAKHGAKLVTAVATANVPKITMLIGASYGAGNYGMAGRAYSPRFLWTWPNSRIAVMGGEQAAGVLATVKRDGIERTGGTWSAEEEAEFKRPTLEMFERQSHPLYASARLWDDGVVDPRKCREVLGLSLSATLNAPVEPTRFGLFRM</sequence>
<feature type="domain" description="CoA carboxyltransferase C-terminal" evidence="2">
    <location>
        <begin position="285"/>
        <end position="527"/>
    </location>
</feature>
<reference evidence="3 4" key="1">
    <citation type="submission" date="2020-03" db="EMBL/GenBank/DDBJ databases">
        <title>Whole genome sequencing of clinical and environmental type strains of Ochrobactrum.</title>
        <authorList>
            <person name="Dharne M."/>
        </authorList>
    </citation>
    <scope>NUCLEOTIDE SEQUENCE [LARGE SCALE GENOMIC DNA]</scope>
    <source>
        <strain evidence="3 4">CIP 109452</strain>
    </source>
</reference>
<dbReference type="InterPro" id="IPR029045">
    <property type="entry name" value="ClpP/crotonase-like_dom_sf"/>
</dbReference>
<evidence type="ECO:0000259" key="2">
    <source>
        <dbReference type="PROSITE" id="PS50989"/>
    </source>
</evidence>
<dbReference type="PANTHER" id="PTHR22855:SF13">
    <property type="entry name" value="METHYLCROTONOYL-COA CARBOXYLASE BETA CHAIN, MITOCHONDRIAL"/>
    <property type="match status" value="1"/>
</dbReference>
<dbReference type="InterPro" id="IPR045190">
    <property type="entry name" value="MCCB/AccD1-like"/>
</dbReference>
<evidence type="ECO:0000259" key="1">
    <source>
        <dbReference type="PROSITE" id="PS50980"/>
    </source>
</evidence>
<dbReference type="EMBL" id="JAAVLN010000001">
    <property type="protein sequence ID" value="NKC03420.1"/>
    <property type="molecule type" value="Genomic_DNA"/>
</dbReference>
<proteinExistence type="predicted"/>
<dbReference type="Proteomes" id="UP000704467">
    <property type="component" value="Unassembled WGS sequence"/>
</dbReference>
<comment type="caution">
    <text evidence="3">The sequence shown here is derived from an EMBL/GenBank/DDBJ whole genome shotgun (WGS) entry which is preliminary data.</text>
</comment>
<dbReference type="SUPFAM" id="SSF52096">
    <property type="entry name" value="ClpP/crotonase"/>
    <property type="match status" value="2"/>
</dbReference>
<dbReference type="RefSeq" id="WP_138783987.1">
    <property type="nucleotide sequence ID" value="NZ_JBHEEQ010000003.1"/>
</dbReference>
<dbReference type="PROSITE" id="PS50980">
    <property type="entry name" value="COA_CT_NTER"/>
    <property type="match status" value="1"/>
</dbReference>
<accession>A0ABX1DKD3</accession>
<dbReference type="InterPro" id="IPR011762">
    <property type="entry name" value="COA_CT_N"/>
</dbReference>
<dbReference type="PROSITE" id="PS50989">
    <property type="entry name" value="COA_CT_CTER"/>
    <property type="match status" value="1"/>
</dbReference>
<gene>
    <name evidence="3" type="ORF">HED55_09045</name>
</gene>
<dbReference type="Pfam" id="PF01039">
    <property type="entry name" value="Carboxyl_trans"/>
    <property type="match status" value="1"/>
</dbReference>
<dbReference type="InterPro" id="IPR034733">
    <property type="entry name" value="AcCoA_carboxyl_beta"/>
</dbReference>
<keyword evidence="4" id="KW-1185">Reference proteome</keyword>